<name>A0A4U0Y5G9_9PEZI</name>
<evidence type="ECO:0000256" key="2">
    <source>
        <dbReference type="ARBA" id="ARBA00004496"/>
    </source>
</evidence>
<feature type="compositionally biased region" description="Acidic residues" evidence="5">
    <location>
        <begin position="284"/>
        <end position="296"/>
    </location>
</feature>
<accession>A0A4U0Y5G9</accession>
<dbReference type="Gene3D" id="3.40.50.1820">
    <property type="entry name" value="alpha/beta hydrolase"/>
    <property type="match status" value="1"/>
</dbReference>
<dbReference type="STRING" id="329884.A0A4U0Y5G9"/>
<protein>
    <recommendedName>
        <fullName evidence="6">AB hydrolase-1 domain-containing protein</fullName>
    </recommendedName>
</protein>
<dbReference type="Pfam" id="PF12697">
    <property type="entry name" value="Abhydrolase_6"/>
    <property type="match status" value="1"/>
</dbReference>
<feature type="domain" description="AB hydrolase-1" evidence="6">
    <location>
        <begin position="16"/>
        <end position="125"/>
    </location>
</feature>
<evidence type="ECO:0000256" key="1">
    <source>
        <dbReference type="ARBA" id="ARBA00004123"/>
    </source>
</evidence>
<dbReference type="EMBL" id="NAJQ01000002">
    <property type="protein sequence ID" value="TKA83838.1"/>
    <property type="molecule type" value="Genomic_DNA"/>
</dbReference>
<dbReference type="AlphaFoldDB" id="A0A4U0Y5G9"/>
<dbReference type="InterPro" id="IPR044159">
    <property type="entry name" value="IQM"/>
</dbReference>
<comment type="subcellular location">
    <subcellularLocation>
        <location evidence="2">Cytoplasm</location>
    </subcellularLocation>
    <subcellularLocation>
        <location evidence="1">Nucleus</location>
    </subcellularLocation>
</comment>
<dbReference type="GO" id="GO:0005737">
    <property type="term" value="C:cytoplasm"/>
    <property type="evidence" value="ECO:0007669"/>
    <property type="project" value="UniProtKB-SubCell"/>
</dbReference>
<dbReference type="GO" id="GO:0005634">
    <property type="term" value="C:nucleus"/>
    <property type="evidence" value="ECO:0007669"/>
    <property type="project" value="UniProtKB-SubCell"/>
</dbReference>
<reference evidence="7 8" key="1">
    <citation type="submission" date="2017-03" db="EMBL/GenBank/DDBJ databases">
        <title>Genomes of endolithic fungi from Antarctica.</title>
        <authorList>
            <person name="Coleine C."/>
            <person name="Masonjones S."/>
            <person name="Stajich J.E."/>
        </authorList>
    </citation>
    <scope>NUCLEOTIDE SEQUENCE [LARGE SCALE GENOMIC DNA]</scope>
    <source>
        <strain evidence="7 8">CCFEE 5184</strain>
    </source>
</reference>
<evidence type="ECO:0000256" key="5">
    <source>
        <dbReference type="SAM" id="MobiDB-lite"/>
    </source>
</evidence>
<evidence type="ECO:0000256" key="4">
    <source>
        <dbReference type="ARBA" id="ARBA00023242"/>
    </source>
</evidence>
<keyword evidence="3" id="KW-0963">Cytoplasm</keyword>
<comment type="caution">
    <text evidence="7">The sequence shown here is derived from an EMBL/GenBank/DDBJ whole genome shotgun (WGS) entry which is preliminary data.</text>
</comment>
<feature type="region of interest" description="Disordered" evidence="5">
    <location>
        <begin position="439"/>
        <end position="502"/>
    </location>
</feature>
<organism evidence="7 8">
    <name type="scientific">Friedmanniomyces simplex</name>
    <dbReference type="NCBI Taxonomy" id="329884"/>
    <lineage>
        <taxon>Eukaryota</taxon>
        <taxon>Fungi</taxon>
        <taxon>Dikarya</taxon>
        <taxon>Ascomycota</taxon>
        <taxon>Pezizomycotina</taxon>
        <taxon>Dothideomycetes</taxon>
        <taxon>Dothideomycetidae</taxon>
        <taxon>Mycosphaerellales</taxon>
        <taxon>Teratosphaeriaceae</taxon>
        <taxon>Friedmanniomyces</taxon>
    </lineage>
</organism>
<keyword evidence="4" id="KW-0539">Nucleus</keyword>
<evidence type="ECO:0000256" key="3">
    <source>
        <dbReference type="ARBA" id="ARBA00022490"/>
    </source>
</evidence>
<dbReference type="SUPFAM" id="SSF53474">
    <property type="entry name" value="alpha/beta-Hydrolases"/>
    <property type="match status" value="1"/>
</dbReference>
<dbReference type="PANTHER" id="PTHR31250">
    <property type="entry name" value="IQ DOMAIN-CONTAINING PROTEIN IQM3"/>
    <property type="match status" value="1"/>
</dbReference>
<feature type="region of interest" description="Disordered" evidence="5">
    <location>
        <begin position="186"/>
        <end position="207"/>
    </location>
</feature>
<keyword evidence="8" id="KW-1185">Reference proteome</keyword>
<feature type="region of interest" description="Disordered" evidence="5">
    <location>
        <begin position="649"/>
        <end position="694"/>
    </location>
</feature>
<dbReference type="InterPro" id="IPR000073">
    <property type="entry name" value="AB_hydrolase_1"/>
</dbReference>
<dbReference type="InterPro" id="IPR029058">
    <property type="entry name" value="AB_hydrolase_fold"/>
</dbReference>
<feature type="compositionally biased region" description="Basic and acidic residues" evidence="5">
    <location>
        <begin position="667"/>
        <end position="694"/>
    </location>
</feature>
<proteinExistence type="predicted"/>
<dbReference type="OrthoDB" id="7344096at2759"/>
<dbReference type="PANTHER" id="PTHR31250:SF27">
    <property type="entry name" value="IQ DOMAIN-CONTAINING PROTEIN IQM5"/>
    <property type="match status" value="1"/>
</dbReference>
<sequence length="694" mass="78486">MKTYLASRPTTFDTLDEAIQWHLRSRTLRNPESAHASVPALFLPTPSGKFVWRTDLAATAPYWDQWFAGMSRKFLAGRGAKELILAGTDRLDRELMIGQMQGKFQLVVVPEAGHFVQEDVPGKTAGLLVEFFRRNDRGAMVLPPKVSELLAQGKKNQKRHACVLALPPPEKLREIAAKQEARAKELKAKRALQQQQQQQVSRGQSGEQALAAAEVIQRNYRGYRDRRALDGLGLDPSTRWIENVTSPRSRAERKSLSPGGGSGISTRERWRKVGVIAQRAGSDDTSESDSECEAQTDEQRRRMREQRRARKAEREKIARVMGLEYFLEMVDQKHRYGSNLRRYHQEWKKSTTQENFFYWLDYGEGQTMDLEDRPRTRLDTEQVRYLSREDRVNYLVQIDQQGRFCWAKNGKPITTSPEFRDSINGIVPVHDATPTWREVTTGVAPDPDLTHSSDGDSEASSTISTGSQARSSKYPNHDLHAATGPSKPKHLTPDSLKTHRLRKPTKKPTWIWVANTSSRLYLGIKQPGAFQHSSFLHGARVSAAGLAKIKHGELRKLSPLSGHYAPPLKNFREFVRSLQEAGADLSRCSLARSYAVLVGLDGWLGAKRGAEGVGRRVRELVDPEVRRRREEGERDGCLSARREREVLRRVGEDEDRKGLSGRVRRGLHLEEMEKEKGKGKGKEKEKGKEVKPGG</sequence>
<feature type="compositionally biased region" description="Basic and acidic residues" evidence="5">
    <location>
        <begin position="649"/>
        <end position="658"/>
    </location>
</feature>
<feature type="compositionally biased region" description="Polar residues" evidence="5">
    <location>
        <begin position="458"/>
        <end position="474"/>
    </location>
</feature>
<dbReference type="Proteomes" id="UP000309340">
    <property type="component" value="Unassembled WGS sequence"/>
</dbReference>
<evidence type="ECO:0000259" key="6">
    <source>
        <dbReference type="Pfam" id="PF12697"/>
    </source>
</evidence>
<evidence type="ECO:0000313" key="7">
    <source>
        <dbReference type="EMBL" id="TKA83838.1"/>
    </source>
</evidence>
<gene>
    <name evidence="7" type="ORF">B0A55_00133</name>
</gene>
<feature type="region of interest" description="Disordered" evidence="5">
    <location>
        <begin position="237"/>
        <end position="313"/>
    </location>
</feature>
<feature type="compositionally biased region" description="Basic residues" evidence="5">
    <location>
        <begin position="301"/>
        <end position="311"/>
    </location>
</feature>
<evidence type="ECO:0000313" key="8">
    <source>
        <dbReference type="Proteomes" id="UP000309340"/>
    </source>
</evidence>